<reference evidence="1 2" key="1">
    <citation type="journal article" date="2023" name="Science">
        <title>Complex scaffold remodeling in plant triterpene biosynthesis.</title>
        <authorList>
            <person name="De La Pena R."/>
            <person name="Hodgson H."/>
            <person name="Liu J.C."/>
            <person name="Stephenson M.J."/>
            <person name="Martin A.C."/>
            <person name="Owen C."/>
            <person name="Harkess A."/>
            <person name="Leebens-Mack J."/>
            <person name="Jimenez L.E."/>
            <person name="Osbourn A."/>
            <person name="Sattely E.S."/>
        </authorList>
    </citation>
    <scope>NUCLEOTIDE SEQUENCE [LARGE SCALE GENOMIC DNA]</scope>
    <source>
        <strain evidence="2">cv. JPN11</strain>
        <tissue evidence="1">Leaf</tissue>
    </source>
</reference>
<gene>
    <name evidence="1" type="ORF">OWV82_011885</name>
</gene>
<dbReference type="EMBL" id="CM051399">
    <property type="protein sequence ID" value="KAJ4716938.1"/>
    <property type="molecule type" value="Genomic_DNA"/>
</dbReference>
<evidence type="ECO:0000313" key="2">
    <source>
        <dbReference type="Proteomes" id="UP001164539"/>
    </source>
</evidence>
<keyword evidence="2" id="KW-1185">Reference proteome</keyword>
<comment type="caution">
    <text evidence="1">The sequence shown here is derived from an EMBL/GenBank/DDBJ whole genome shotgun (WGS) entry which is preliminary data.</text>
</comment>
<proteinExistence type="predicted"/>
<evidence type="ECO:0000313" key="1">
    <source>
        <dbReference type="EMBL" id="KAJ4716938.1"/>
    </source>
</evidence>
<protein>
    <submittedName>
        <fullName evidence="1">BURP domain-containing protein</fullName>
    </submittedName>
</protein>
<organism evidence="1 2">
    <name type="scientific">Melia azedarach</name>
    <name type="common">Chinaberry tree</name>
    <dbReference type="NCBI Taxonomy" id="155640"/>
    <lineage>
        <taxon>Eukaryota</taxon>
        <taxon>Viridiplantae</taxon>
        <taxon>Streptophyta</taxon>
        <taxon>Embryophyta</taxon>
        <taxon>Tracheophyta</taxon>
        <taxon>Spermatophyta</taxon>
        <taxon>Magnoliopsida</taxon>
        <taxon>eudicotyledons</taxon>
        <taxon>Gunneridae</taxon>
        <taxon>Pentapetalae</taxon>
        <taxon>rosids</taxon>
        <taxon>malvids</taxon>
        <taxon>Sapindales</taxon>
        <taxon>Meliaceae</taxon>
        <taxon>Melia</taxon>
    </lineage>
</organism>
<dbReference type="Proteomes" id="UP001164539">
    <property type="component" value="Chromosome 6"/>
</dbReference>
<accession>A0ACC1Y0L9</accession>
<sequence>MPFHFPVHDSPHFLSRAEADSIPFSLKQLPYLLKYFSFPPESFEAKTVEYALRICEADPSEGETKFCATSLESMIDFTRSFFGLGTNFKAVSTVHLTKPTDAVQNYTIIDEPKEIAAPKVVSCHFLPYPYAVFCCHSQVTESKVFRVLLGGDNGDRVEAIAVCHMDVSKWTHNHLSVWLLDIEPGNSPVCHYFPAVNTVFVPAPAAVDA</sequence>
<name>A0ACC1Y0L9_MELAZ</name>